<dbReference type="InterPro" id="IPR003474">
    <property type="entry name" value="Glcn_transporter"/>
</dbReference>
<dbReference type="PANTHER" id="PTHR30354:SF11">
    <property type="entry name" value="PERMEASE"/>
    <property type="match status" value="1"/>
</dbReference>
<accession>A0ABW4XTN7</accession>
<sequence length="439" mass="45992">MELLVLGVVVLFIIIATVRFKMHPVFSLNLAAVASGFLLGLTPQDIMVTITEGFGKTLSGIGLVIAFGTVIGIYLEKTGSTQVLANSILKIIGLKRSPLAINLAGFVISIPVYCDSGFIILSSLNKAISKKTGIPATVFAIALATGLYSAHVFVPPTPGPLAAAAIMEADLGLVMTLGLLVAIPVSISGYFWARFIGKSLKEDETAEVMEDKKEIVSPVKPFQAFLPLLVPIVLIAMKSLVNYPTYPLGEGVVFKIMDFLGSPIIALLAGVFFAFSLGRKTPSKEKQEWVGEAFKQAGAIVLITGAGGAFGAILRTIDIAAIINLESSSGVGGLLIAFVIAAFLKTAQGSSTVAIITTSAIIAPLLETFGLLSITDKALAVLAVGAGAMTVSHINDSYFWVVSQFSNINVKTALRGHTLGTLLQGITGILVILVLYLVL</sequence>
<feature type="transmembrane region" description="Helical" evidence="1">
    <location>
        <begin position="173"/>
        <end position="193"/>
    </location>
</feature>
<feature type="transmembrane region" description="Helical" evidence="1">
    <location>
        <begin position="30"/>
        <end position="50"/>
    </location>
</feature>
<keyword evidence="3" id="KW-1185">Reference proteome</keyword>
<evidence type="ECO:0000313" key="3">
    <source>
        <dbReference type="Proteomes" id="UP001597342"/>
    </source>
</evidence>
<proteinExistence type="predicted"/>
<organism evidence="2 3">
    <name type="scientific">Flagellimonas iocasae</name>
    <dbReference type="NCBI Taxonomy" id="2055905"/>
    <lineage>
        <taxon>Bacteria</taxon>
        <taxon>Pseudomonadati</taxon>
        <taxon>Bacteroidota</taxon>
        <taxon>Flavobacteriia</taxon>
        <taxon>Flavobacteriales</taxon>
        <taxon>Flavobacteriaceae</taxon>
        <taxon>Flagellimonas</taxon>
    </lineage>
</organism>
<feature type="transmembrane region" description="Helical" evidence="1">
    <location>
        <begin position="378"/>
        <end position="398"/>
    </location>
</feature>
<feature type="transmembrane region" description="Helical" evidence="1">
    <location>
        <begin position="57"/>
        <end position="75"/>
    </location>
</feature>
<dbReference type="Pfam" id="PF02447">
    <property type="entry name" value="GntP_permease"/>
    <property type="match status" value="1"/>
</dbReference>
<dbReference type="RefSeq" id="WP_379829121.1">
    <property type="nucleotide sequence ID" value="NZ_JBHUHU010000001.1"/>
</dbReference>
<keyword evidence="1" id="KW-0472">Membrane</keyword>
<feature type="transmembrane region" description="Helical" evidence="1">
    <location>
        <begin position="329"/>
        <end position="346"/>
    </location>
</feature>
<dbReference type="Proteomes" id="UP001597342">
    <property type="component" value="Unassembled WGS sequence"/>
</dbReference>
<feature type="transmembrane region" description="Helical" evidence="1">
    <location>
        <begin position="99"/>
        <end position="121"/>
    </location>
</feature>
<feature type="transmembrane region" description="Helical" evidence="1">
    <location>
        <begin position="299"/>
        <end position="323"/>
    </location>
</feature>
<feature type="transmembrane region" description="Helical" evidence="1">
    <location>
        <begin position="222"/>
        <end position="240"/>
    </location>
</feature>
<feature type="transmembrane region" description="Helical" evidence="1">
    <location>
        <begin position="260"/>
        <end position="278"/>
    </location>
</feature>
<dbReference type="EMBL" id="JBHUHU010000001">
    <property type="protein sequence ID" value="MFD2098342.1"/>
    <property type="molecule type" value="Genomic_DNA"/>
</dbReference>
<name>A0ABW4XTN7_9FLAO</name>
<comment type="caution">
    <text evidence="2">The sequence shown here is derived from an EMBL/GenBank/DDBJ whole genome shotgun (WGS) entry which is preliminary data.</text>
</comment>
<feature type="transmembrane region" description="Helical" evidence="1">
    <location>
        <begin position="133"/>
        <end position="153"/>
    </location>
</feature>
<evidence type="ECO:0000256" key="1">
    <source>
        <dbReference type="SAM" id="Phobius"/>
    </source>
</evidence>
<gene>
    <name evidence="2" type="ORF">ACFSJE_01060</name>
</gene>
<keyword evidence="1" id="KW-0812">Transmembrane</keyword>
<reference evidence="3" key="1">
    <citation type="journal article" date="2019" name="Int. J. Syst. Evol. Microbiol.">
        <title>The Global Catalogue of Microorganisms (GCM) 10K type strain sequencing project: providing services to taxonomists for standard genome sequencing and annotation.</title>
        <authorList>
            <consortium name="The Broad Institute Genomics Platform"/>
            <consortium name="The Broad Institute Genome Sequencing Center for Infectious Disease"/>
            <person name="Wu L."/>
            <person name="Ma J."/>
        </authorList>
    </citation>
    <scope>NUCLEOTIDE SEQUENCE [LARGE SCALE GENOMIC DNA]</scope>
    <source>
        <strain evidence="3">JCM 3389</strain>
    </source>
</reference>
<keyword evidence="1" id="KW-1133">Transmembrane helix</keyword>
<feature type="transmembrane region" description="Helical" evidence="1">
    <location>
        <begin position="419"/>
        <end position="438"/>
    </location>
</feature>
<dbReference type="PANTHER" id="PTHR30354">
    <property type="entry name" value="GNT FAMILY GLUCONATE TRANSPORTER"/>
    <property type="match status" value="1"/>
</dbReference>
<protein>
    <submittedName>
        <fullName evidence="2">GntP family permease</fullName>
    </submittedName>
</protein>
<evidence type="ECO:0000313" key="2">
    <source>
        <dbReference type="EMBL" id="MFD2098342.1"/>
    </source>
</evidence>
<feature type="transmembrane region" description="Helical" evidence="1">
    <location>
        <begin position="353"/>
        <end position="372"/>
    </location>
</feature>